<comment type="caution">
    <text evidence="1">The sequence shown here is derived from an EMBL/GenBank/DDBJ whole genome shotgun (WGS) entry which is preliminary data.</text>
</comment>
<dbReference type="Proteomes" id="UP001597475">
    <property type="component" value="Unassembled WGS sequence"/>
</dbReference>
<evidence type="ECO:0000313" key="1">
    <source>
        <dbReference type="EMBL" id="MFD2610374.1"/>
    </source>
</evidence>
<protein>
    <submittedName>
        <fullName evidence="1">Uncharacterized protein</fullName>
    </submittedName>
</protein>
<organism evidence="1 2">
    <name type="scientific">Deinococcus taklimakanensis</name>
    <dbReference type="NCBI Taxonomy" id="536443"/>
    <lineage>
        <taxon>Bacteria</taxon>
        <taxon>Thermotogati</taxon>
        <taxon>Deinococcota</taxon>
        <taxon>Deinococci</taxon>
        <taxon>Deinococcales</taxon>
        <taxon>Deinococcaceae</taxon>
        <taxon>Deinococcus</taxon>
    </lineage>
</organism>
<gene>
    <name evidence="1" type="ORF">ACFSR9_13145</name>
</gene>
<accession>A0ABW5P5J2</accession>
<keyword evidence="2" id="KW-1185">Reference proteome</keyword>
<sequence length="171" mass="18876">MTQDKPRNITRTWHARIYGGWGDGPSARVLLDEHEITLSADEEGRVTAVIDGQVQDAPRRAAFLLAWARTGGHLCLIHEERRPEPLPTDVIGKARACTLHRIMGMAGLPKSQHYSLSAAALGEPWPLESLATLTEAEARTVWEHLCRVYPLARDVARTLKPPHPALRTAAA</sequence>
<proteinExistence type="predicted"/>
<dbReference type="RefSeq" id="WP_386846506.1">
    <property type="nucleotide sequence ID" value="NZ_JBHUMK010000061.1"/>
</dbReference>
<evidence type="ECO:0000313" key="2">
    <source>
        <dbReference type="Proteomes" id="UP001597475"/>
    </source>
</evidence>
<reference evidence="2" key="1">
    <citation type="journal article" date="2019" name="Int. J. Syst. Evol. Microbiol.">
        <title>The Global Catalogue of Microorganisms (GCM) 10K type strain sequencing project: providing services to taxonomists for standard genome sequencing and annotation.</title>
        <authorList>
            <consortium name="The Broad Institute Genomics Platform"/>
            <consortium name="The Broad Institute Genome Sequencing Center for Infectious Disease"/>
            <person name="Wu L."/>
            <person name="Ma J."/>
        </authorList>
    </citation>
    <scope>NUCLEOTIDE SEQUENCE [LARGE SCALE GENOMIC DNA]</scope>
    <source>
        <strain evidence="2">KCTC 33842</strain>
    </source>
</reference>
<name>A0ABW5P5J2_9DEIO</name>
<dbReference type="EMBL" id="JBHUMK010000061">
    <property type="protein sequence ID" value="MFD2610374.1"/>
    <property type="molecule type" value="Genomic_DNA"/>
</dbReference>